<sequence>MPDFESRLVSLSIGLLIVKKSGIPFADVLWQLAFDLSKVDLAFFCWMSWRQWGERNNTSHGKVISSPESILELGMAGLGEWSNLSYESPMEHGITEGTDAWLPPLPGILKLNVDAAMISSANFVGVGGIVRDHDGFVCVTLAKTILSSFGPFTAECIALQEGLTFVRDLGLLIHAVENDVLNVITAVQGVPSLDDTGVVLDDVPKVFVWALMATTTTVSPFHLNSFKPTTTRNVTRPESRRLSGTHWVRCVSSSGSSSSGTGIAESERVTVKNGNDSLEICRVLNGMWQTSGGWGRIDRNDAVDAMLLYADSGLSTFDMADH</sequence>
<dbReference type="AlphaFoldDB" id="A0AA88DX46"/>
<evidence type="ECO:0000259" key="1">
    <source>
        <dbReference type="Pfam" id="PF13456"/>
    </source>
</evidence>
<dbReference type="InterPro" id="IPR002156">
    <property type="entry name" value="RNaseH_domain"/>
</dbReference>
<dbReference type="Pfam" id="PF13456">
    <property type="entry name" value="RVT_3"/>
    <property type="match status" value="1"/>
</dbReference>
<dbReference type="EMBL" id="BTGU01000106">
    <property type="protein sequence ID" value="GMN61109.1"/>
    <property type="molecule type" value="Genomic_DNA"/>
</dbReference>
<organism evidence="2 3">
    <name type="scientific">Ficus carica</name>
    <name type="common">Common fig</name>
    <dbReference type="NCBI Taxonomy" id="3494"/>
    <lineage>
        <taxon>Eukaryota</taxon>
        <taxon>Viridiplantae</taxon>
        <taxon>Streptophyta</taxon>
        <taxon>Embryophyta</taxon>
        <taxon>Tracheophyta</taxon>
        <taxon>Spermatophyta</taxon>
        <taxon>Magnoliopsida</taxon>
        <taxon>eudicotyledons</taxon>
        <taxon>Gunneridae</taxon>
        <taxon>Pentapetalae</taxon>
        <taxon>rosids</taxon>
        <taxon>fabids</taxon>
        <taxon>Rosales</taxon>
        <taxon>Moraceae</taxon>
        <taxon>Ficeae</taxon>
        <taxon>Ficus</taxon>
    </lineage>
</organism>
<protein>
    <recommendedName>
        <fullName evidence="1">RNase H type-1 domain-containing protein</fullName>
    </recommendedName>
</protein>
<reference evidence="2" key="1">
    <citation type="submission" date="2023-07" db="EMBL/GenBank/DDBJ databases">
        <title>draft genome sequence of fig (Ficus carica).</title>
        <authorList>
            <person name="Takahashi T."/>
            <person name="Nishimura K."/>
        </authorList>
    </citation>
    <scope>NUCLEOTIDE SEQUENCE</scope>
</reference>
<evidence type="ECO:0000313" key="3">
    <source>
        <dbReference type="Proteomes" id="UP001187192"/>
    </source>
</evidence>
<dbReference type="PANTHER" id="PTHR47074">
    <property type="entry name" value="BNAC02G40300D PROTEIN"/>
    <property type="match status" value="1"/>
</dbReference>
<evidence type="ECO:0000313" key="2">
    <source>
        <dbReference type="EMBL" id="GMN61109.1"/>
    </source>
</evidence>
<dbReference type="GO" id="GO:0004523">
    <property type="term" value="F:RNA-DNA hybrid ribonuclease activity"/>
    <property type="evidence" value="ECO:0007669"/>
    <property type="project" value="InterPro"/>
</dbReference>
<name>A0AA88DX46_FICCA</name>
<dbReference type="InterPro" id="IPR052929">
    <property type="entry name" value="RNase_H-like_EbsB-rel"/>
</dbReference>
<comment type="caution">
    <text evidence="2">The sequence shown here is derived from an EMBL/GenBank/DDBJ whole genome shotgun (WGS) entry which is preliminary data.</text>
</comment>
<dbReference type="PANTHER" id="PTHR47074:SF11">
    <property type="entry name" value="REVERSE TRANSCRIPTASE-LIKE PROTEIN"/>
    <property type="match status" value="1"/>
</dbReference>
<keyword evidence="3" id="KW-1185">Reference proteome</keyword>
<gene>
    <name evidence="2" type="ORF">TIFTF001_030186</name>
</gene>
<dbReference type="SUPFAM" id="SSF51430">
    <property type="entry name" value="NAD(P)-linked oxidoreductase"/>
    <property type="match status" value="1"/>
</dbReference>
<accession>A0AA88DX46</accession>
<feature type="domain" description="RNase H type-1" evidence="1">
    <location>
        <begin position="112"/>
        <end position="189"/>
    </location>
</feature>
<dbReference type="Proteomes" id="UP001187192">
    <property type="component" value="Unassembled WGS sequence"/>
</dbReference>
<proteinExistence type="predicted"/>
<dbReference type="GO" id="GO:0003676">
    <property type="term" value="F:nucleic acid binding"/>
    <property type="evidence" value="ECO:0007669"/>
    <property type="project" value="InterPro"/>
</dbReference>
<dbReference type="InterPro" id="IPR036812">
    <property type="entry name" value="NAD(P)_OxRdtase_dom_sf"/>
</dbReference>